<dbReference type="SUPFAM" id="SSF53756">
    <property type="entry name" value="UDP-Glycosyltransferase/glycogen phosphorylase"/>
    <property type="match status" value="1"/>
</dbReference>
<keyword evidence="2" id="KW-0808">Transferase</keyword>
<dbReference type="PATRIC" id="fig|1123069.3.peg.3275"/>
<proteinExistence type="predicted"/>
<reference evidence="2 3" key="1">
    <citation type="journal article" date="2013" name="Stand. Genomic Sci.">
        <title>Genome sequence of the reddish-pigmented Rubellimicrobium thermophilum type strain (DSM 16684(T)), a member of the Roseobacter clade.</title>
        <authorList>
            <person name="Fiebig A."/>
            <person name="Riedel T."/>
            <person name="Gronow S."/>
            <person name="Petersen J."/>
            <person name="Klenk H.P."/>
            <person name="Goker M."/>
        </authorList>
    </citation>
    <scope>NUCLEOTIDE SEQUENCE [LARGE SCALE GENOMIC DNA]</scope>
    <source>
        <strain evidence="2 3">DSM 16684</strain>
    </source>
</reference>
<accession>S9QRU4</accession>
<dbReference type="PANTHER" id="PTHR12526:SF636">
    <property type="entry name" value="BLL3647 PROTEIN"/>
    <property type="match status" value="1"/>
</dbReference>
<evidence type="ECO:0000313" key="3">
    <source>
        <dbReference type="Proteomes" id="UP000015346"/>
    </source>
</evidence>
<organism evidence="2 3">
    <name type="scientific">Rubellimicrobium thermophilum DSM 16684</name>
    <dbReference type="NCBI Taxonomy" id="1123069"/>
    <lineage>
        <taxon>Bacteria</taxon>
        <taxon>Pseudomonadati</taxon>
        <taxon>Pseudomonadota</taxon>
        <taxon>Alphaproteobacteria</taxon>
        <taxon>Rhodobacterales</taxon>
        <taxon>Roseobacteraceae</taxon>
        <taxon>Rubellimicrobium</taxon>
    </lineage>
</organism>
<sequence>MGQGPRIGYMVPQFPGQTHAFFWREIRALEAMGAEVVLWSTRPPPPGLVSHDWSAEATARTTYLMSRSPRDLLRALPALPWRDLAGAERGFLRDLALALPAAARLRQEAARAGVGHVHVHSCGRAALVAALAARLGGPSYSLTLHNPLSVYGPGQAFKWRGARFATVITRRLLNEVRIVLRKDLPARIFVQPMGVDLLRFRREGPYAPWPGEGPLALVCCARLNPAKGHLDLFDAVAGLIAEGIDARLLCLGEDDAGGTGYRTVLEAAIRERGLSGHVELAGAVDERRVIGALQQAHLFVLASHAEPLGVAFMEAMACGVPVVGTAAGGVRELVTDGVDGVLVPPRDPRALCRAIAALARDPARAIRLSMAGRARVERDGDAARGAETLLRAIAGEAV</sequence>
<dbReference type="AlphaFoldDB" id="S9QRU4"/>
<dbReference type="Gene3D" id="3.40.50.2000">
    <property type="entry name" value="Glycogen Phosphorylase B"/>
    <property type="match status" value="2"/>
</dbReference>
<dbReference type="PANTHER" id="PTHR12526">
    <property type="entry name" value="GLYCOSYLTRANSFERASE"/>
    <property type="match status" value="1"/>
</dbReference>
<dbReference type="HOGENOM" id="CLU_009583_14_2_5"/>
<dbReference type="Proteomes" id="UP000015346">
    <property type="component" value="Unassembled WGS sequence"/>
</dbReference>
<dbReference type="Pfam" id="PF00534">
    <property type="entry name" value="Glycos_transf_1"/>
    <property type="match status" value="1"/>
</dbReference>
<dbReference type="CDD" id="cd03801">
    <property type="entry name" value="GT4_PimA-like"/>
    <property type="match status" value="1"/>
</dbReference>
<protein>
    <submittedName>
        <fullName evidence="2">Glycosyltransferase</fullName>
    </submittedName>
</protein>
<dbReference type="EMBL" id="AOLV01000042">
    <property type="protein sequence ID" value="EPX82378.1"/>
    <property type="molecule type" value="Genomic_DNA"/>
</dbReference>
<dbReference type="InterPro" id="IPR001296">
    <property type="entry name" value="Glyco_trans_1"/>
</dbReference>
<dbReference type="STRING" id="1123069.ruthe_03307"/>
<dbReference type="NCBIfam" id="NF041876">
    <property type="entry name" value="EPS_EpsE"/>
    <property type="match status" value="1"/>
</dbReference>
<feature type="domain" description="Glycosyl transferase family 1" evidence="1">
    <location>
        <begin position="214"/>
        <end position="373"/>
    </location>
</feature>
<dbReference type="GO" id="GO:0016757">
    <property type="term" value="F:glycosyltransferase activity"/>
    <property type="evidence" value="ECO:0007669"/>
    <property type="project" value="InterPro"/>
</dbReference>
<keyword evidence="3" id="KW-1185">Reference proteome</keyword>
<name>S9QRU4_9RHOB</name>
<dbReference type="RefSeq" id="WP_021099359.1">
    <property type="nucleotide sequence ID" value="NZ_KE557327.1"/>
</dbReference>
<evidence type="ECO:0000259" key="1">
    <source>
        <dbReference type="Pfam" id="PF00534"/>
    </source>
</evidence>
<evidence type="ECO:0000313" key="2">
    <source>
        <dbReference type="EMBL" id="EPX82378.1"/>
    </source>
</evidence>
<comment type="caution">
    <text evidence="2">The sequence shown here is derived from an EMBL/GenBank/DDBJ whole genome shotgun (WGS) entry which is preliminary data.</text>
</comment>
<gene>
    <name evidence="2" type="ORF">ruthe_03307</name>
</gene>
<dbReference type="OrthoDB" id="9790710at2"/>